<accession>A0ABX0N1X0</accession>
<gene>
    <name evidence="3" type="ORF">F2P44_08450</name>
</gene>
<evidence type="ECO:0000256" key="1">
    <source>
        <dbReference type="SAM" id="Phobius"/>
    </source>
</evidence>
<dbReference type="InterPro" id="IPR052336">
    <property type="entry name" value="MlaD_Phospholipid_Transporter"/>
</dbReference>
<reference evidence="3 4" key="1">
    <citation type="submission" date="2019-10" db="EMBL/GenBank/DDBJ databases">
        <title>Taxonomy of Antarctic Massilia spp.: description of Massilia rubra sp. nov., Massilia aquatica sp. nov., Massilia mucilaginosa sp. nov., Massilia frigida sp. nov. isolated from streams, lakes and regoliths.</title>
        <authorList>
            <person name="Holochova P."/>
            <person name="Sedlacek I."/>
            <person name="Kralova S."/>
            <person name="Maslanova I."/>
            <person name="Busse H.-J."/>
            <person name="Stankova E."/>
            <person name="Vrbovska V."/>
            <person name="Kovarovic V."/>
            <person name="Bartak M."/>
            <person name="Svec P."/>
            <person name="Pantucek R."/>
        </authorList>
    </citation>
    <scope>NUCLEOTIDE SEQUENCE [LARGE SCALE GENOMIC DNA]</scope>
    <source>
        <strain evidence="3 4">CCM 8695</strain>
    </source>
</reference>
<dbReference type="PANTHER" id="PTHR33371:SF4">
    <property type="entry name" value="INTERMEMBRANE PHOSPHOLIPID TRANSPORT SYSTEM BINDING PROTEIN MLAD"/>
    <property type="match status" value="1"/>
</dbReference>
<feature type="domain" description="Mce/MlaD" evidence="2">
    <location>
        <begin position="52"/>
        <end position="116"/>
    </location>
</feature>
<dbReference type="InterPro" id="IPR003399">
    <property type="entry name" value="Mce/MlaD"/>
</dbReference>
<evidence type="ECO:0000313" key="4">
    <source>
        <dbReference type="Proteomes" id="UP000621455"/>
    </source>
</evidence>
<keyword evidence="1" id="KW-1133">Transmembrane helix</keyword>
<name>A0ABX0N1X0_9BURK</name>
<dbReference type="PANTHER" id="PTHR33371">
    <property type="entry name" value="INTERMEMBRANE PHOSPHOLIPID TRANSPORT SYSTEM BINDING PROTEIN MLAD-RELATED"/>
    <property type="match status" value="1"/>
</dbReference>
<sequence>MSQPDTNPVHDAPAEAVAHVEVKAVVLLVLMSALIVTFLLYVMYARGVFESTQRLVLLSEDSDGVIPGMDVTFSGFPVGRVQRVELAPDGKVRILVDVPRKDAKWLKTSSVFTIERGLVGDTRIKAFTGILTDPVLAPDSVRTVLRGDTAAEIPRLVASARALLENLDNMTRSDSAINTSLTNIQAATGRLSGKYGLLGTALGSEDEARKLLQTLEHVDTLLLKADKRMFGKQGVMDEAQLAIVQLQVVLKDASNSLKKVDAVLVEAQAVGANAKVATKDLGALRAEVDASLRKVTRLIDEINRKWPFARETELKLP</sequence>
<protein>
    <submittedName>
        <fullName evidence="3">MCE family protein</fullName>
    </submittedName>
</protein>
<dbReference type="Pfam" id="PF02470">
    <property type="entry name" value="MlaD"/>
    <property type="match status" value="1"/>
</dbReference>
<proteinExistence type="predicted"/>
<keyword evidence="4" id="KW-1185">Reference proteome</keyword>
<keyword evidence="1" id="KW-0472">Membrane</keyword>
<organism evidence="3 4">
    <name type="scientific">Massilia frigida</name>
    <dbReference type="NCBI Taxonomy" id="2609281"/>
    <lineage>
        <taxon>Bacteria</taxon>
        <taxon>Pseudomonadati</taxon>
        <taxon>Pseudomonadota</taxon>
        <taxon>Betaproteobacteria</taxon>
        <taxon>Burkholderiales</taxon>
        <taxon>Oxalobacteraceae</taxon>
        <taxon>Telluria group</taxon>
        <taxon>Massilia</taxon>
    </lineage>
</organism>
<dbReference type="EMBL" id="WHJG01000006">
    <property type="protein sequence ID" value="NHZ79305.1"/>
    <property type="molecule type" value="Genomic_DNA"/>
</dbReference>
<evidence type="ECO:0000313" key="3">
    <source>
        <dbReference type="EMBL" id="NHZ79305.1"/>
    </source>
</evidence>
<keyword evidence="1" id="KW-0812">Transmembrane</keyword>
<dbReference type="Proteomes" id="UP000621455">
    <property type="component" value="Unassembled WGS sequence"/>
</dbReference>
<dbReference type="RefSeq" id="WP_167086263.1">
    <property type="nucleotide sequence ID" value="NZ_WHJG01000006.1"/>
</dbReference>
<comment type="caution">
    <text evidence="3">The sequence shown here is derived from an EMBL/GenBank/DDBJ whole genome shotgun (WGS) entry which is preliminary data.</text>
</comment>
<feature type="transmembrane region" description="Helical" evidence="1">
    <location>
        <begin position="24"/>
        <end position="44"/>
    </location>
</feature>
<evidence type="ECO:0000259" key="2">
    <source>
        <dbReference type="Pfam" id="PF02470"/>
    </source>
</evidence>